<protein>
    <submittedName>
        <fullName evidence="3">Uncharacterized protein</fullName>
    </submittedName>
</protein>
<keyword evidence="2" id="KW-1133">Transmembrane helix</keyword>
<feature type="region of interest" description="Disordered" evidence="1">
    <location>
        <begin position="136"/>
        <end position="169"/>
    </location>
</feature>
<keyword evidence="2" id="KW-0472">Membrane</keyword>
<proteinExistence type="predicted"/>
<dbReference type="KEGG" id="hbs:IPV69_23295"/>
<organism evidence="3 4">
    <name type="scientific">Humisphaera borealis</name>
    <dbReference type="NCBI Taxonomy" id="2807512"/>
    <lineage>
        <taxon>Bacteria</taxon>
        <taxon>Pseudomonadati</taxon>
        <taxon>Planctomycetota</taxon>
        <taxon>Phycisphaerae</taxon>
        <taxon>Tepidisphaerales</taxon>
        <taxon>Tepidisphaeraceae</taxon>
        <taxon>Humisphaera</taxon>
    </lineage>
</organism>
<accession>A0A7M2WV65</accession>
<sequence>MKIEQVPGLERAKLIIPKKLLPGAKEEKADAGMSPARTAIAGIAISGAVALLGLQFIRRRSGTPGRSSTLMLVAGGVGLALVSAAAMADIAIPGQPRRPRPVPPEPPVVLPAGVPVTISVVDTGDEVILQIAPEHVAPTPKPLPGLNAPHVEPGQKPAPSGLTPPPPPG</sequence>
<feature type="transmembrane region" description="Helical" evidence="2">
    <location>
        <begin position="69"/>
        <end position="92"/>
    </location>
</feature>
<reference evidence="3 4" key="1">
    <citation type="submission" date="2020-10" db="EMBL/GenBank/DDBJ databases">
        <title>Wide distribution of Phycisphaera-like planctomycetes from WD2101 soil group in peatlands and genome analysis of the first cultivated representative.</title>
        <authorList>
            <person name="Dedysh S.N."/>
            <person name="Beletsky A.V."/>
            <person name="Ivanova A."/>
            <person name="Kulichevskaya I.S."/>
            <person name="Suzina N.E."/>
            <person name="Philippov D.A."/>
            <person name="Rakitin A.L."/>
            <person name="Mardanov A.V."/>
            <person name="Ravin N.V."/>
        </authorList>
    </citation>
    <scope>NUCLEOTIDE SEQUENCE [LARGE SCALE GENOMIC DNA]</scope>
    <source>
        <strain evidence="3 4">M1803</strain>
    </source>
</reference>
<dbReference type="Proteomes" id="UP000593765">
    <property type="component" value="Chromosome"/>
</dbReference>
<keyword evidence="2" id="KW-0812">Transmembrane</keyword>
<evidence type="ECO:0000313" key="4">
    <source>
        <dbReference type="Proteomes" id="UP000593765"/>
    </source>
</evidence>
<keyword evidence="4" id="KW-1185">Reference proteome</keyword>
<gene>
    <name evidence="3" type="ORF">IPV69_23295</name>
</gene>
<evidence type="ECO:0000256" key="1">
    <source>
        <dbReference type="SAM" id="MobiDB-lite"/>
    </source>
</evidence>
<feature type="transmembrane region" description="Helical" evidence="2">
    <location>
        <begin position="39"/>
        <end position="57"/>
    </location>
</feature>
<dbReference type="AlphaFoldDB" id="A0A7M2WV65"/>
<name>A0A7M2WV65_9BACT</name>
<evidence type="ECO:0000313" key="3">
    <source>
        <dbReference type="EMBL" id="QOV89112.1"/>
    </source>
</evidence>
<dbReference type="EMBL" id="CP063458">
    <property type="protein sequence ID" value="QOV89112.1"/>
    <property type="molecule type" value="Genomic_DNA"/>
</dbReference>
<dbReference type="RefSeq" id="WP_206292131.1">
    <property type="nucleotide sequence ID" value="NZ_CP063458.1"/>
</dbReference>
<evidence type="ECO:0000256" key="2">
    <source>
        <dbReference type="SAM" id="Phobius"/>
    </source>
</evidence>